<accession>A0AAV9L7K2</accession>
<dbReference type="GO" id="GO:0009507">
    <property type="term" value="C:chloroplast"/>
    <property type="evidence" value="ECO:0007669"/>
    <property type="project" value="UniProtKB-SubCell"/>
</dbReference>
<proteinExistence type="inferred from homology"/>
<keyword evidence="2" id="KW-0934">Plastid</keyword>
<keyword evidence="4 6" id="KW-0819">tRNA processing</keyword>
<evidence type="ECO:0000256" key="1">
    <source>
        <dbReference type="ARBA" id="ARBA00006621"/>
    </source>
</evidence>
<dbReference type="AlphaFoldDB" id="A0AAV9L7K2"/>
<reference evidence="9 10" key="1">
    <citation type="submission" date="2023-10" db="EMBL/GenBank/DDBJ databases">
        <title>Genome-Wide Identification Analysis in wild type Solanum Pinnatisectum Reveals Some Genes Defensing Phytophthora Infestans.</title>
        <authorList>
            <person name="Sun C."/>
        </authorList>
    </citation>
    <scope>NUCLEOTIDE SEQUENCE [LARGE SCALE GENOMIC DNA]</scope>
    <source>
        <strain evidence="9">LQN</strain>
        <tissue evidence="9">Leaf</tissue>
    </source>
</reference>
<evidence type="ECO:0000256" key="5">
    <source>
        <dbReference type="ARBA" id="ARBA00022884"/>
    </source>
</evidence>
<dbReference type="GO" id="GO:0003723">
    <property type="term" value="F:RNA binding"/>
    <property type="evidence" value="ECO:0007669"/>
    <property type="project" value="UniProtKB-KW"/>
</dbReference>
<comment type="caution">
    <text evidence="9">The sequence shown here is derived from an EMBL/GenBank/DDBJ whole genome shotgun (WGS) entry which is preliminary data.</text>
</comment>
<feature type="domain" description="Domain X" evidence="7">
    <location>
        <begin position="310"/>
        <end position="378"/>
    </location>
</feature>
<dbReference type="PANTHER" id="PTHR34811:SF1">
    <property type="entry name" value="MATURASE K"/>
    <property type="match status" value="1"/>
</dbReference>
<comment type="subcellular location">
    <subcellularLocation>
        <location evidence="6">Plastid</location>
        <location evidence="6">Chloroplast</location>
    </subcellularLocation>
</comment>
<dbReference type="EMBL" id="JAWPEI010000007">
    <property type="protein sequence ID" value="KAK4721716.1"/>
    <property type="molecule type" value="Genomic_DNA"/>
</dbReference>
<gene>
    <name evidence="6" type="primary">matK</name>
    <name evidence="9" type="ORF">R3W88_011949</name>
</gene>
<dbReference type="GO" id="GO:0008380">
    <property type="term" value="P:RNA splicing"/>
    <property type="evidence" value="ECO:0007669"/>
    <property type="project" value="UniProtKB-UniRule"/>
</dbReference>
<dbReference type="Pfam" id="PF01348">
    <property type="entry name" value="Intron_maturas2"/>
    <property type="match status" value="1"/>
</dbReference>
<keyword evidence="5 6" id="KW-0694">RNA-binding</keyword>
<evidence type="ECO:0000313" key="9">
    <source>
        <dbReference type="EMBL" id="KAK4721716.1"/>
    </source>
</evidence>
<dbReference type="GO" id="GO:0006397">
    <property type="term" value="P:mRNA processing"/>
    <property type="evidence" value="ECO:0007669"/>
    <property type="project" value="UniProtKB-KW"/>
</dbReference>
<evidence type="ECO:0000256" key="3">
    <source>
        <dbReference type="ARBA" id="ARBA00022664"/>
    </source>
</evidence>
<evidence type="ECO:0000256" key="6">
    <source>
        <dbReference type="HAMAP-Rule" id="MF_01390"/>
    </source>
</evidence>
<evidence type="ECO:0000313" key="10">
    <source>
        <dbReference type="Proteomes" id="UP001311915"/>
    </source>
</evidence>
<dbReference type="InterPro" id="IPR002866">
    <property type="entry name" value="Maturase_MatK"/>
</dbReference>
<comment type="function">
    <text evidence="6">Usually encoded in the trnK tRNA gene intron. Probably assists in splicing its own and other chloroplast group II introns.</text>
</comment>
<sequence length="437" mass="52012">MEEIHRYLQPDSSQQHNFLYPLIFQEYIYALAQDHGLNRNRSILLENSGYNNKFSFLIVKRLITRMYQQNHFIISTNDSNKNPFLGCNKSLYSQMISEGFACKKIFKSHNLRSIHSTFPFLEDNFSHLNYVLDILIPYPVHLEILVQTLRYWVKDASSLHLLRFFLHEYCNLNSLITSKKFFFFLYNSYVYECESTFVFLRNQSFHLRSTSFGALLERIYFYGKIERLVEVFAKDFQVTLWLFEDPFMNYVRYEGKSILASKGTFPLMNKWKFYLVNFWQCHFSIVRLNHSMVHSQMLENSFLINNPIKKFETLVPIIPLIGSLAKAHFCIVLGHPINKPIWSDLSNSDIIDRFGRICTNLFHYYSGSSKKKTLYRINIVRTFFKRSSLELLEEFLTSKEQVLSLTFPRASSSSWGVYRRRIWYLDIFCINDLANYQ</sequence>
<evidence type="ECO:0000259" key="8">
    <source>
        <dbReference type="Pfam" id="PF01824"/>
    </source>
</evidence>
<dbReference type="InterPro" id="IPR024942">
    <property type="entry name" value="Maturase_MatK_N"/>
</dbReference>
<dbReference type="GO" id="GO:0008033">
    <property type="term" value="P:tRNA processing"/>
    <property type="evidence" value="ECO:0007669"/>
    <property type="project" value="UniProtKB-KW"/>
</dbReference>
<organism evidence="9 10">
    <name type="scientific">Solanum pinnatisectum</name>
    <name type="common">tansyleaf nightshade</name>
    <dbReference type="NCBI Taxonomy" id="50273"/>
    <lineage>
        <taxon>Eukaryota</taxon>
        <taxon>Viridiplantae</taxon>
        <taxon>Streptophyta</taxon>
        <taxon>Embryophyta</taxon>
        <taxon>Tracheophyta</taxon>
        <taxon>Spermatophyta</taxon>
        <taxon>Magnoliopsida</taxon>
        <taxon>eudicotyledons</taxon>
        <taxon>Gunneridae</taxon>
        <taxon>Pentapetalae</taxon>
        <taxon>asterids</taxon>
        <taxon>lamiids</taxon>
        <taxon>Solanales</taxon>
        <taxon>Solanaceae</taxon>
        <taxon>Solanoideae</taxon>
        <taxon>Solaneae</taxon>
        <taxon>Solanum</taxon>
    </lineage>
</organism>
<dbReference type="Pfam" id="PF01824">
    <property type="entry name" value="MatK_N"/>
    <property type="match status" value="1"/>
</dbReference>
<protein>
    <recommendedName>
        <fullName evidence="6">Maturase K</fullName>
    </recommendedName>
    <alternativeName>
        <fullName evidence="6">Intron maturase</fullName>
    </alternativeName>
</protein>
<feature type="domain" description="Maturase MatK N-terminal" evidence="8">
    <location>
        <begin position="1"/>
        <end position="298"/>
    </location>
</feature>
<evidence type="ECO:0000259" key="7">
    <source>
        <dbReference type="Pfam" id="PF01348"/>
    </source>
</evidence>
<keyword evidence="3 6" id="KW-0507">mRNA processing</keyword>
<dbReference type="PANTHER" id="PTHR34811">
    <property type="entry name" value="MATURASE K"/>
    <property type="match status" value="1"/>
</dbReference>
<comment type="similarity">
    <text evidence="1 6">Belongs to the intron maturase 2 family. MatK subfamily.</text>
</comment>
<name>A0AAV9L7K2_9SOLN</name>
<evidence type="ECO:0000256" key="2">
    <source>
        <dbReference type="ARBA" id="ARBA00022640"/>
    </source>
</evidence>
<dbReference type="HAMAP" id="MF_01390">
    <property type="entry name" value="MatK"/>
    <property type="match status" value="1"/>
</dbReference>
<evidence type="ECO:0000256" key="4">
    <source>
        <dbReference type="ARBA" id="ARBA00022694"/>
    </source>
</evidence>
<dbReference type="Proteomes" id="UP001311915">
    <property type="component" value="Unassembled WGS sequence"/>
</dbReference>
<keyword evidence="10" id="KW-1185">Reference proteome</keyword>
<dbReference type="InterPro" id="IPR024937">
    <property type="entry name" value="Domain_X"/>
</dbReference>